<dbReference type="InterPro" id="IPR011990">
    <property type="entry name" value="TPR-like_helical_dom_sf"/>
</dbReference>
<gene>
    <name evidence="3" type="ORF">AO440_001166</name>
</gene>
<reference evidence="3 4" key="1">
    <citation type="submission" date="2015-10" db="EMBL/GenBank/DDBJ databases">
        <title>Draft genomes sequences of Candida glabrata isolates 1A, 1B, 2A, 2B, 3A and 3B.</title>
        <authorList>
            <person name="Haavelsrud O.E."/>
            <person name="Gaustad P."/>
        </authorList>
    </citation>
    <scope>NUCLEOTIDE SEQUENCE [LARGE SCALE GENOMIC DNA]</scope>
    <source>
        <strain evidence="3">910700640</strain>
    </source>
</reference>
<dbReference type="GO" id="GO:0006396">
    <property type="term" value="P:RNA processing"/>
    <property type="evidence" value="ECO:0007669"/>
    <property type="project" value="TreeGrafter"/>
</dbReference>
<dbReference type="Proteomes" id="UP000054886">
    <property type="component" value="Unassembled WGS sequence"/>
</dbReference>
<evidence type="ECO:0000256" key="1">
    <source>
        <dbReference type="ARBA" id="ARBA00004173"/>
    </source>
</evidence>
<dbReference type="VEuPathDB" id="FungiDB:GWK60_F01331"/>
<dbReference type="VEuPathDB" id="FungiDB:GVI51_F01331"/>
<sequence length="952" mass="112112">MKLPLVVPKIAKTCVPKVLPAAMDQSIRSMICKQEKNMSQTEMATLTSYFTDTFPIQQLSAGNRQLVMKWLAKRNAYEVLAKLETDYLYSASKLLKDERESPQATLQEIRLYLKALARLRRYDELDHLMSSLIKKYALTKTRDMLLLIGTVCHECCSPALGKNSSDVIEFYKRWPAWMKLLTGHADFSQKKENRYNIGTIISTINVVKKLDEQIYKVFDYLKDTHGPTLCSEFGSTLMSILNRDKDTKMIQLIWEYKHAHQLPLSSYDLTRIMQTKIVERDYKGAVNVYINNPSAHLDVKQFDYLLIALSKTYDWSALQDQFNALFGIGKLPSIEQYGIVMAALATQGELESVDQLYQQLLRRGLIPNFMVIRALLEVHFRSGDYRGCFEHFELFDKYGISPSMGTYTVMFNVYKKINDIDGALRFLRKITNTNKSMIREKHFLVLMQLCSKFTNHLIAEELFNIMQTNYDITPSASSVAVLIKVYLDSEQDMKALSLFKKFRKETENPFKNIEVFNAILPYFIKTHQIQECESLFKEMSIHCESLDAEYMRNFIRYFIDAKKDVDAAKDLLFSLIKSNRSLVDETLFERVMEKYDELENDQMIIELYRLTNEIDMPINSKILLYLMKASYRVHVIQEENLNKFLELFEQTLTSVSNGTLNITTNSIHPSIINWFVRSLSKSHLTDRAIELLNKYTNILFDDKSPDKLRFDTQFTTMRSKLVYYGECEQWDNFEDIFEDFLNRIEYLENRPSRTVRNLRMKSIFNGILTYRLRNLVARKKFEEIPKLIEYLHKHEFTITNQFLNEAVSYMFLDSRTIEEALRISNDKLIHGFNLLNKKKHLQANEYRYNRHDTSWLLAQVKKNPGKFSADMHMTWATFTDATCAIDRYLNKFSLEEKDNILRNFIEKYPYFMKSYLMKERELVKDWKQIESNHANYFKKLRDTKRTVFVSEF</sequence>
<dbReference type="GO" id="GO:0070134">
    <property type="term" value="P:positive regulation of mitochondrial translational initiation"/>
    <property type="evidence" value="ECO:0007669"/>
    <property type="project" value="EnsemblFungi"/>
</dbReference>
<dbReference type="AlphaFoldDB" id="A0A0W0DKN4"/>
<dbReference type="Gene3D" id="1.25.40.10">
    <property type="entry name" value="Tetratricopeptide repeat domain"/>
    <property type="match status" value="2"/>
</dbReference>
<dbReference type="PROSITE" id="PS51375">
    <property type="entry name" value="PPR"/>
    <property type="match status" value="1"/>
</dbReference>
<name>A0A0W0DKN4_CANGB</name>
<evidence type="ECO:0000313" key="4">
    <source>
        <dbReference type="Proteomes" id="UP000054886"/>
    </source>
</evidence>
<dbReference type="PANTHER" id="PTHR47934">
    <property type="entry name" value="PENTATRICOPEPTIDE REPEAT-CONTAINING PROTEIN PET309, MITOCHONDRIAL"/>
    <property type="match status" value="1"/>
</dbReference>
<feature type="repeat" description="PPR" evidence="2">
    <location>
        <begin position="333"/>
        <end position="367"/>
    </location>
</feature>
<proteinExistence type="predicted"/>
<dbReference type="GO" id="GO:0005743">
    <property type="term" value="C:mitochondrial inner membrane"/>
    <property type="evidence" value="ECO:0007669"/>
    <property type="project" value="EnsemblFungi"/>
</dbReference>
<dbReference type="GO" id="GO:0008494">
    <property type="term" value="F:translation activator activity"/>
    <property type="evidence" value="ECO:0007669"/>
    <property type="project" value="EnsemblFungi"/>
</dbReference>
<evidence type="ECO:0000256" key="2">
    <source>
        <dbReference type="PROSITE-ProRule" id="PRU00708"/>
    </source>
</evidence>
<comment type="caution">
    <text evidence="3">The sequence shown here is derived from an EMBL/GenBank/DDBJ whole genome shotgun (WGS) entry which is preliminary data.</text>
</comment>
<dbReference type="PANTHER" id="PTHR47934:SF6">
    <property type="entry name" value="MITOCHONDRIAL GROUP I INTRON SPLICING FACTOR CCM1-RELATED"/>
    <property type="match status" value="1"/>
</dbReference>
<dbReference type="VEuPathDB" id="FungiDB:CAGL0F01573g"/>
<comment type="subcellular location">
    <subcellularLocation>
        <location evidence="1">Mitochondrion</location>
    </subcellularLocation>
</comment>
<dbReference type="EMBL" id="LLZZ01000022">
    <property type="protein sequence ID" value="KTB12368.1"/>
    <property type="molecule type" value="Genomic_DNA"/>
</dbReference>
<dbReference type="InterPro" id="IPR002885">
    <property type="entry name" value="PPR_rpt"/>
</dbReference>
<dbReference type="GO" id="GO:0033617">
    <property type="term" value="P:mitochondrial respiratory chain complex IV assembly"/>
    <property type="evidence" value="ECO:0007669"/>
    <property type="project" value="EnsemblFungi"/>
</dbReference>
<protein>
    <submittedName>
        <fullName evidence="3">Pentatricopeptide repeat-containing protein PET309, mitochondrial</fullName>
    </submittedName>
</protein>
<organism evidence="3 4">
    <name type="scientific">Candida glabrata</name>
    <name type="common">Yeast</name>
    <name type="synonym">Torulopsis glabrata</name>
    <dbReference type="NCBI Taxonomy" id="5478"/>
    <lineage>
        <taxon>Eukaryota</taxon>
        <taxon>Fungi</taxon>
        <taxon>Dikarya</taxon>
        <taxon>Ascomycota</taxon>
        <taxon>Saccharomycotina</taxon>
        <taxon>Saccharomycetes</taxon>
        <taxon>Saccharomycetales</taxon>
        <taxon>Saccharomycetaceae</taxon>
        <taxon>Nakaseomyces</taxon>
    </lineage>
</organism>
<accession>A0A0W0DKN4</accession>
<dbReference type="GO" id="GO:0003729">
    <property type="term" value="F:mRNA binding"/>
    <property type="evidence" value="ECO:0007669"/>
    <property type="project" value="EnsemblFungi"/>
</dbReference>
<dbReference type="InterPro" id="IPR051114">
    <property type="entry name" value="Mito_RNA_Proc_CCM1"/>
</dbReference>
<dbReference type="VEuPathDB" id="FungiDB:B1J91_F01573g"/>
<dbReference type="Pfam" id="PF13812">
    <property type="entry name" value="PPR_3"/>
    <property type="match status" value="1"/>
</dbReference>
<evidence type="ECO:0000313" key="3">
    <source>
        <dbReference type="EMBL" id="KTB12368.1"/>
    </source>
</evidence>